<dbReference type="Gene3D" id="3.40.50.1010">
    <property type="entry name" value="5'-nuclease"/>
    <property type="match status" value="1"/>
</dbReference>
<dbReference type="InterPro" id="IPR033771">
    <property type="entry name" value="Rrp44_CSD1"/>
</dbReference>
<dbReference type="GO" id="GO:0071034">
    <property type="term" value="P:CUT catabolic process"/>
    <property type="evidence" value="ECO:0007669"/>
    <property type="project" value="UniProtKB-ARBA"/>
</dbReference>
<evidence type="ECO:0000313" key="21">
    <source>
        <dbReference type="Proteomes" id="UP001153620"/>
    </source>
</evidence>
<dbReference type="OrthoDB" id="372421at2759"/>
<dbReference type="AlphaFoldDB" id="A0A9N9RLH9"/>
<reference evidence="20" key="1">
    <citation type="submission" date="2022-01" db="EMBL/GenBank/DDBJ databases">
        <authorList>
            <person name="King R."/>
        </authorList>
    </citation>
    <scope>NUCLEOTIDE SEQUENCE</scope>
</reference>
<comment type="cofactor">
    <cofactor evidence="1">
        <name>Mg(2+)</name>
        <dbReference type="ChEBI" id="CHEBI:18420"/>
    </cofactor>
</comment>
<evidence type="ECO:0000256" key="10">
    <source>
        <dbReference type="ARBA" id="ARBA00022835"/>
    </source>
</evidence>
<dbReference type="FunFam" id="3.40.50.1010:FF:000010">
    <property type="entry name" value="Exosome complex exonuclease DIS3"/>
    <property type="match status" value="1"/>
</dbReference>
<evidence type="ECO:0000256" key="16">
    <source>
        <dbReference type="RuleBase" id="RU003901"/>
    </source>
</evidence>
<dbReference type="InterPro" id="IPR012340">
    <property type="entry name" value="NA-bd_OB-fold"/>
</dbReference>
<dbReference type="InterPro" id="IPR001900">
    <property type="entry name" value="RNase_II/R"/>
</dbReference>
<dbReference type="SUPFAM" id="SSF88723">
    <property type="entry name" value="PIN domain-like"/>
    <property type="match status" value="1"/>
</dbReference>
<feature type="domain" description="RNB" evidence="19">
    <location>
        <begin position="466"/>
        <end position="798"/>
    </location>
</feature>
<dbReference type="GO" id="GO:0000177">
    <property type="term" value="C:cytoplasmic exosome (RNase complex)"/>
    <property type="evidence" value="ECO:0007669"/>
    <property type="project" value="TreeGrafter"/>
</dbReference>
<evidence type="ECO:0000256" key="9">
    <source>
        <dbReference type="ARBA" id="ARBA00022801"/>
    </source>
</evidence>
<dbReference type="Pfam" id="PF17849">
    <property type="entry name" value="OB_Dis3"/>
    <property type="match status" value="1"/>
</dbReference>
<evidence type="ECO:0000256" key="1">
    <source>
        <dbReference type="ARBA" id="ARBA00001946"/>
    </source>
</evidence>
<proteinExistence type="inferred from homology"/>
<evidence type="ECO:0000256" key="11">
    <source>
        <dbReference type="ARBA" id="ARBA00022839"/>
    </source>
</evidence>
<gene>
    <name evidence="20" type="ORF">CHIRRI_LOCUS3418</name>
</gene>
<dbReference type="Gene3D" id="2.40.50.140">
    <property type="entry name" value="Nucleic acid-binding proteins"/>
    <property type="match status" value="1"/>
</dbReference>
<dbReference type="SUPFAM" id="SSF50249">
    <property type="entry name" value="Nucleic acid-binding proteins"/>
    <property type="match status" value="3"/>
</dbReference>
<keyword evidence="6" id="KW-0698">rRNA processing</keyword>
<dbReference type="InterPro" id="IPR029060">
    <property type="entry name" value="PIN-like_dom_sf"/>
</dbReference>
<evidence type="ECO:0000256" key="13">
    <source>
        <dbReference type="ARBA" id="ARBA00023242"/>
    </source>
</evidence>
<dbReference type="Pfam" id="PF13638">
    <property type="entry name" value="PIN_4"/>
    <property type="match status" value="1"/>
</dbReference>
<dbReference type="Pfam" id="PF00773">
    <property type="entry name" value="RNB"/>
    <property type="match status" value="1"/>
</dbReference>
<evidence type="ECO:0000259" key="19">
    <source>
        <dbReference type="SMART" id="SM00955"/>
    </source>
</evidence>
<keyword evidence="12" id="KW-0694">RNA-binding</keyword>
<dbReference type="GO" id="GO:0005730">
    <property type="term" value="C:nucleolus"/>
    <property type="evidence" value="ECO:0007669"/>
    <property type="project" value="UniProtKB-SubCell"/>
</dbReference>
<accession>A0A9N9RLH9</accession>
<dbReference type="Gene3D" id="2.40.50.700">
    <property type="match status" value="1"/>
</dbReference>
<dbReference type="InterPro" id="IPR041505">
    <property type="entry name" value="Dis3_CSD2"/>
</dbReference>
<feature type="domain" description="PIN" evidence="18">
    <location>
        <begin position="63"/>
        <end position="184"/>
    </location>
</feature>
<keyword evidence="11" id="KW-0269">Exonuclease</keyword>
<evidence type="ECO:0000256" key="7">
    <source>
        <dbReference type="ARBA" id="ARBA00022722"/>
    </source>
</evidence>
<keyword evidence="8" id="KW-0255">Endonuclease</keyword>
<sequence>MLTNKVFLRKNKRGNVLKIIREHYLRTDLWCGSRCCVICPHEKHDLILSENPTSRSALIKEPHYLLLDTNVILDQIDIFEEDVLSNVIVVQTVIDEVKHRSTGVYKRLRDILSNPARSFYTFVNEHHRDTYIEREPKESSNDRNDRAIRKAAIWYQNHLNKSLKETNKSKVKVILLTDDADNRRKANDEGIEAYTVENYVKSLTEFPHLQDKLCLKEYANDSGKLPVYPPHLTVVQMHDGIKSGKFYQGSFMASRENFLEGNVNVECFEKFVLIQGRESLNRAIDGDTVCVEVLPESDWSSPSDVVLEDNEADPVDENVEVNEDEKILKESASNKKEKQTTGRIIGIIKRKWRQYCGILKPNEVQGSARHIFIPADRKIPRVRIETRQAEKLYNQRIIVAIDQWPRHSRYPQGHFVRILGPLGDKETENEVLLIEHDVPHSKFSQEVLNCLPSLPWIISEQDYKERVDLRNITICSVDPPGCTDIDDALHSRLLPNGNIEVGVHIADVSHFIRPGTAMDKEAALRATTVYLVDKRIDMVPELLSSNLCSLRGNVERFAFSCVWEMDKDANIVKTKFHKSVIESKAALTYEEAQIIIDDKNKNDDIAKSLRQLNQLAKILKRRRIEKGALVLASPEIRFHIDSETNDPIEVQAKQLRETNSMVEEFMLLANVSVAEKIEKEFPEYAMLRRHPTPPQANFDPLIKAVQHQGFDIDTSSGKALATSLDNIEKDDNPYFNTMLRILATRCMLQAVYFISGTLTRPEFFHYGLAAPIYTHFTSPIRRYADIIVHRLLASCIGADSNYQDLLDKTKNSLLCNNLNYRNRMAQYAGRASVALNTHLFFRNRTEEVEGYVLFVRKNALQILIPKYGLEGTIYLTGKHTNSAVNFIYNEENQSQQCGSVIFHSFDPVIVRLSLDSTNIQHEKLTFELLKPYIEGFSIQLSDKMDIDNAPQEQSSDATKRKSKESQPSKKLSKKKKSK</sequence>
<keyword evidence="13" id="KW-0539">Nucleus</keyword>
<evidence type="ECO:0000313" key="20">
    <source>
        <dbReference type="EMBL" id="CAG9800475.1"/>
    </source>
</evidence>
<keyword evidence="9" id="KW-0378">Hydrolase</keyword>
<dbReference type="PANTHER" id="PTHR23355:SF35">
    <property type="entry name" value="EXOSOME COMPLEX EXONUCLEASE RRP44"/>
    <property type="match status" value="1"/>
</dbReference>
<evidence type="ECO:0000256" key="5">
    <source>
        <dbReference type="ARBA" id="ARBA00022490"/>
    </source>
</evidence>
<evidence type="ECO:0000256" key="12">
    <source>
        <dbReference type="ARBA" id="ARBA00022884"/>
    </source>
</evidence>
<dbReference type="GO" id="GO:0000176">
    <property type="term" value="C:nuclear exosome (RNase complex)"/>
    <property type="evidence" value="ECO:0007669"/>
    <property type="project" value="TreeGrafter"/>
</dbReference>
<feature type="region of interest" description="Disordered" evidence="17">
    <location>
        <begin position="947"/>
        <end position="978"/>
    </location>
</feature>
<dbReference type="GO" id="GO:0016075">
    <property type="term" value="P:rRNA catabolic process"/>
    <property type="evidence" value="ECO:0007669"/>
    <property type="project" value="TreeGrafter"/>
</dbReference>
<dbReference type="GO" id="GO:0000175">
    <property type="term" value="F:3'-5'-RNA exonuclease activity"/>
    <property type="evidence" value="ECO:0007669"/>
    <property type="project" value="UniProtKB-ARBA"/>
</dbReference>
<dbReference type="SMART" id="SM00955">
    <property type="entry name" value="RNB"/>
    <property type="match status" value="1"/>
</dbReference>
<dbReference type="GO" id="GO:0006364">
    <property type="term" value="P:rRNA processing"/>
    <property type="evidence" value="ECO:0007669"/>
    <property type="project" value="UniProtKB-KW"/>
</dbReference>
<dbReference type="GO" id="GO:0071031">
    <property type="term" value="P:nuclear mRNA surveillance of mRNA 3'-end processing"/>
    <property type="evidence" value="ECO:0007669"/>
    <property type="project" value="TreeGrafter"/>
</dbReference>
<dbReference type="PANTHER" id="PTHR23355">
    <property type="entry name" value="RIBONUCLEASE"/>
    <property type="match status" value="1"/>
</dbReference>
<keyword evidence="7" id="KW-0540">Nuclease</keyword>
<dbReference type="Proteomes" id="UP001153620">
    <property type="component" value="Chromosome 1"/>
</dbReference>
<keyword evidence="10" id="KW-0271">Exosome</keyword>
<dbReference type="InterPro" id="IPR033770">
    <property type="entry name" value="RRP44_S1"/>
</dbReference>
<dbReference type="FunFam" id="2.40.50.140:FF:000125">
    <property type="entry name" value="exosome complex exonuclease RRP44 isoform X1"/>
    <property type="match status" value="1"/>
</dbReference>
<evidence type="ECO:0000256" key="15">
    <source>
        <dbReference type="ARBA" id="ARBA00077930"/>
    </source>
</evidence>
<dbReference type="GO" id="GO:0004519">
    <property type="term" value="F:endonuclease activity"/>
    <property type="evidence" value="ECO:0007669"/>
    <property type="project" value="UniProtKB-KW"/>
</dbReference>
<dbReference type="CDD" id="cd09862">
    <property type="entry name" value="PIN_Rrp44-like"/>
    <property type="match status" value="1"/>
</dbReference>
<feature type="compositionally biased region" description="Basic and acidic residues" evidence="17">
    <location>
        <begin position="957"/>
        <end position="967"/>
    </location>
</feature>
<evidence type="ECO:0000256" key="17">
    <source>
        <dbReference type="SAM" id="MobiDB-lite"/>
    </source>
</evidence>
<dbReference type="Gene3D" id="2.40.50.690">
    <property type="match status" value="1"/>
</dbReference>
<dbReference type="FunFam" id="2.40.50.700:FF:000001">
    <property type="entry name" value="Exosome complex exonuclease exoribonuclease (Rrp44)"/>
    <property type="match status" value="1"/>
</dbReference>
<evidence type="ECO:0000256" key="6">
    <source>
        <dbReference type="ARBA" id="ARBA00022552"/>
    </source>
</evidence>
<dbReference type="EMBL" id="OU895877">
    <property type="protein sequence ID" value="CAG9800475.1"/>
    <property type="molecule type" value="Genomic_DNA"/>
</dbReference>
<dbReference type="Pfam" id="PF17216">
    <property type="entry name" value="Rrp44_CSD1"/>
    <property type="match status" value="1"/>
</dbReference>
<comment type="similarity">
    <text evidence="4 16">Belongs to the RNR ribonuclease family.</text>
</comment>
<keyword evidence="5" id="KW-0963">Cytoplasm</keyword>
<dbReference type="PROSITE" id="PS01175">
    <property type="entry name" value="RIBONUCLEASE_II"/>
    <property type="match status" value="1"/>
</dbReference>
<dbReference type="InterPro" id="IPR022966">
    <property type="entry name" value="RNase_II/R_CS"/>
</dbReference>
<reference evidence="20" key="2">
    <citation type="submission" date="2022-10" db="EMBL/GenBank/DDBJ databases">
        <authorList>
            <consortium name="ENA_rothamsted_submissions"/>
            <consortium name="culmorum"/>
            <person name="King R."/>
        </authorList>
    </citation>
    <scope>NUCLEOTIDE SEQUENCE</scope>
</reference>
<dbReference type="SMART" id="SM00670">
    <property type="entry name" value="PINc"/>
    <property type="match status" value="1"/>
</dbReference>
<name>A0A9N9RLH9_9DIPT</name>
<dbReference type="InterPro" id="IPR050180">
    <property type="entry name" value="RNR_Ribonuclease"/>
</dbReference>
<evidence type="ECO:0000256" key="2">
    <source>
        <dbReference type="ARBA" id="ARBA00004496"/>
    </source>
</evidence>
<keyword evidence="21" id="KW-1185">Reference proteome</keyword>
<evidence type="ECO:0000256" key="8">
    <source>
        <dbReference type="ARBA" id="ARBA00022759"/>
    </source>
</evidence>
<dbReference type="GO" id="GO:0003723">
    <property type="term" value="F:RNA binding"/>
    <property type="evidence" value="ECO:0007669"/>
    <property type="project" value="UniProtKB-KW"/>
</dbReference>
<dbReference type="InterPro" id="IPR002716">
    <property type="entry name" value="PIN_dom"/>
</dbReference>
<evidence type="ECO:0000256" key="3">
    <source>
        <dbReference type="ARBA" id="ARBA00004604"/>
    </source>
</evidence>
<evidence type="ECO:0000256" key="14">
    <source>
        <dbReference type="ARBA" id="ARBA00077221"/>
    </source>
</evidence>
<comment type="subcellular location">
    <subcellularLocation>
        <location evidence="2">Cytoplasm</location>
    </subcellularLocation>
    <subcellularLocation>
        <location evidence="3">Nucleus</location>
        <location evidence="3">Nucleolus</location>
    </subcellularLocation>
</comment>
<evidence type="ECO:0000256" key="4">
    <source>
        <dbReference type="ARBA" id="ARBA00005785"/>
    </source>
</evidence>
<organism evidence="20 21">
    <name type="scientific">Chironomus riparius</name>
    <dbReference type="NCBI Taxonomy" id="315576"/>
    <lineage>
        <taxon>Eukaryota</taxon>
        <taxon>Metazoa</taxon>
        <taxon>Ecdysozoa</taxon>
        <taxon>Arthropoda</taxon>
        <taxon>Hexapoda</taxon>
        <taxon>Insecta</taxon>
        <taxon>Pterygota</taxon>
        <taxon>Neoptera</taxon>
        <taxon>Endopterygota</taxon>
        <taxon>Diptera</taxon>
        <taxon>Nematocera</taxon>
        <taxon>Chironomoidea</taxon>
        <taxon>Chironomidae</taxon>
        <taxon>Chironominae</taxon>
        <taxon>Chironomus</taxon>
    </lineage>
</organism>
<protein>
    <recommendedName>
        <fullName evidence="14">Protein DIS3 homolog</fullName>
    </recommendedName>
    <alternativeName>
        <fullName evidence="15">Ribosomal RNA-processing protein 44</fullName>
    </alternativeName>
</protein>
<dbReference type="Pfam" id="PF17215">
    <property type="entry name" value="Rrp44_S1"/>
    <property type="match status" value="1"/>
</dbReference>
<evidence type="ECO:0000259" key="18">
    <source>
        <dbReference type="SMART" id="SM00670"/>
    </source>
</evidence>